<name>A0A919VQ02_9ACTN</name>
<gene>
    <name evidence="2" type="ORF">Aau02nite_47160</name>
</gene>
<keyword evidence="1" id="KW-1133">Transmembrane helix</keyword>
<keyword evidence="3" id="KW-1185">Reference proteome</keyword>
<feature type="transmembrane region" description="Helical" evidence="1">
    <location>
        <begin position="195"/>
        <end position="214"/>
    </location>
</feature>
<sequence length="342" mass="33549">MDSNVRQAGIAQAALGYAITALGACLVLLAGDFGVPPEDLAWLPATFGFGLLAMAPAGPLLLRNSPRPALVGGSLAVAAGATLLALAPVPAVAVAGALLLGAGGAAFALVTPALLAGAQAAVQLTKVNAASSTAAVLAPAAIGGLNATGVVSGRLALLAVVPPLVFLAATARPAAAESGRERSARPSPGVVSRRWGVVVLAVAVEFCFTIWAVARLAAAGLAPGTAAALGTAFPIGMALGRLAGPALIRRIPVVPIGAVTTAAGALVVVAADGAAAITAGLVVAGAGVATLYPVALAGLVATPRLSATHAASLARWLPVRPSWRPRRRWPGWPTWWICGSPS</sequence>
<protein>
    <submittedName>
        <fullName evidence="2">Uncharacterized protein</fullName>
    </submittedName>
</protein>
<proteinExistence type="predicted"/>
<feature type="transmembrane region" description="Helical" evidence="1">
    <location>
        <begin position="127"/>
        <end position="149"/>
    </location>
</feature>
<accession>A0A919VQ02</accession>
<feature type="transmembrane region" description="Helical" evidence="1">
    <location>
        <begin position="220"/>
        <end position="239"/>
    </location>
</feature>
<comment type="caution">
    <text evidence="2">The sequence shown here is derived from an EMBL/GenBank/DDBJ whole genome shotgun (WGS) entry which is preliminary data.</text>
</comment>
<evidence type="ECO:0000256" key="1">
    <source>
        <dbReference type="SAM" id="Phobius"/>
    </source>
</evidence>
<feature type="transmembrane region" description="Helical" evidence="1">
    <location>
        <begin position="93"/>
        <end position="115"/>
    </location>
</feature>
<feature type="transmembrane region" description="Helical" evidence="1">
    <location>
        <begin position="155"/>
        <end position="175"/>
    </location>
</feature>
<evidence type="ECO:0000313" key="2">
    <source>
        <dbReference type="EMBL" id="GIM71667.1"/>
    </source>
</evidence>
<dbReference type="SUPFAM" id="SSF103473">
    <property type="entry name" value="MFS general substrate transporter"/>
    <property type="match status" value="1"/>
</dbReference>
<feature type="transmembrane region" description="Helical" evidence="1">
    <location>
        <begin position="12"/>
        <end position="30"/>
    </location>
</feature>
<organism evidence="2 3">
    <name type="scientific">Actinoplanes auranticolor</name>
    <dbReference type="NCBI Taxonomy" id="47988"/>
    <lineage>
        <taxon>Bacteria</taxon>
        <taxon>Bacillati</taxon>
        <taxon>Actinomycetota</taxon>
        <taxon>Actinomycetes</taxon>
        <taxon>Micromonosporales</taxon>
        <taxon>Micromonosporaceae</taxon>
        <taxon>Actinoplanes</taxon>
    </lineage>
</organism>
<dbReference type="AlphaFoldDB" id="A0A919VQ02"/>
<dbReference type="PROSITE" id="PS51257">
    <property type="entry name" value="PROKAR_LIPOPROTEIN"/>
    <property type="match status" value="1"/>
</dbReference>
<dbReference type="EMBL" id="BOQL01000037">
    <property type="protein sequence ID" value="GIM71667.1"/>
    <property type="molecule type" value="Genomic_DNA"/>
</dbReference>
<feature type="transmembrane region" description="Helical" evidence="1">
    <location>
        <begin position="277"/>
        <end position="301"/>
    </location>
</feature>
<dbReference type="RefSeq" id="WP_212990692.1">
    <property type="nucleotide sequence ID" value="NZ_BAABEA010000005.1"/>
</dbReference>
<reference evidence="2" key="1">
    <citation type="submission" date="2021-03" db="EMBL/GenBank/DDBJ databases">
        <title>Whole genome shotgun sequence of Actinoplanes auranticolor NBRC 12245.</title>
        <authorList>
            <person name="Komaki H."/>
            <person name="Tamura T."/>
        </authorList>
    </citation>
    <scope>NUCLEOTIDE SEQUENCE</scope>
    <source>
        <strain evidence="2">NBRC 12245</strain>
    </source>
</reference>
<dbReference type="InterPro" id="IPR036259">
    <property type="entry name" value="MFS_trans_sf"/>
</dbReference>
<feature type="transmembrane region" description="Helical" evidence="1">
    <location>
        <begin position="69"/>
        <end position="87"/>
    </location>
</feature>
<feature type="transmembrane region" description="Helical" evidence="1">
    <location>
        <begin position="42"/>
        <end position="62"/>
    </location>
</feature>
<evidence type="ECO:0000313" key="3">
    <source>
        <dbReference type="Proteomes" id="UP000681340"/>
    </source>
</evidence>
<keyword evidence="1" id="KW-0472">Membrane</keyword>
<dbReference type="Gene3D" id="1.20.1250.20">
    <property type="entry name" value="MFS general substrate transporter like domains"/>
    <property type="match status" value="1"/>
</dbReference>
<keyword evidence="1" id="KW-0812">Transmembrane</keyword>
<dbReference type="Proteomes" id="UP000681340">
    <property type="component" value="Unassembled WGS sequence"/>
</dbReference>
<feature type="transmembrane region" description="Helical" evidence="1">
    <location>
        <begin position="251"/>
        <end position="271"/>
    </location>
</feature>